<dbReference type="InterPro" id="IPR002935">
    <property type="entry name" value="SAM_O-MeTrfase"/>
</dbReference>
<comment type="caution">
    <text evidence="8">The sequence shown here is derived from an EMBL/GenBank/DDBJ whole genome shotgun (WGS) entry which is preliminary data.</text>
</comment>
<evidence type="ECO:0000313" key="8">
    <source>
        <dbReference type="EMBL" id="CAF0940420.1"/>
    </source>
</evidence>
<protein>
    <recommendedName>
        <fullName evidence="1">catechol O-methyltransferase</fullName>
        <ecNumber evidence="1">2.1.1.6</ecNumber>
    </recommendedName>
</protein>
<reference evidence="8" key="1">
    <citation type="submission" date="2021-02" db="EMBL/GenBank/DDBJ databases">
        <authorList>
            <person name="Nowell W R."/>
        </authorList>
    </citation>
    <scope>NUCLEOTIDE SEQUENCE</scope>
</reference>
<dbReference type="CDD" id="cd02440">
    <property type="entry name" value="AdoMet_MTases"/>
    <property type="match status" value="1"/>
</dbReference>
<dbReference type="GO" id="GO:0006584">
    <property type="term" value="P:catecholamine metabolic process"/>
    <property type="evidence" value="ECO:0007669"/>
    <property type="project" value="UniProtKB-KW"/>
</dbReference>
<evidence type="ECO:0000256" key="5">
    <source>
        <dbReference type="ARBA" id="ARBA00022867"/>
    </source>
</evidence>
<dbReference type="PROSITE" id="PS51682">
    <property type="entry name" value="SAM_OMT_I"/>
    <property type="match status" value="1"/>
</dbReference>
<keyword evidence="2" id="KW-0489">Methyltransferase</keyword>
<keyword evidence="3" id="KW-0808">Transferase</keyword>
<dbReference type="Gene3D" id="3.40.50.150">
    <property type="entry name" value="Vaccinia Virus protein VP39"/>
    <property type="match status" value="1"/>
</dbReference>
<evidence type="ECO:0000256" key="6">
    <source>
        <dbReference type="ARBA" id="ARBA00022939"/>
    </source>
</evidence>
<evidence type="ECO:0000313" key="11">
    <source>
        <dbReference type="Proteomes" id="UP000663852"/>
    </source>
</evidence>
<dbReference type="Pfam" id="PF01596">
    <property type="entry name" value="Methyltransf_3"/>
    <property type="match status" value="1"/>
</dbReference>
<sequence length="213" mass="24271">MQHSHAGFLDYVLKHSQAGNIQSVINTIDRYGWTKGWLMNIGDQKGQILDEAIRSRKPKTVLELGSFLGYSSLRMAAQLPNDAVIICVDMNPETTEIARAIHKHAGVDDRIRFIVDSTERVIPQLTEKLHINSFDFIFIDHYGTHYLRDFKLLEEYGLIRSGTMIVADNVIAPGAPGYLQYIRNNPNYRTKTHESFVEYTNDMVDGVEVTVRN</sequence>
<keyword evidence="4" id="KW-0949">S-adenosyl-L-methionine</keyword>
<dbReference type="GO" id="GO:0032259">
    <property type="term" value="P:methylation"/>
    <property type="evidence" value="ECO:0007669"/>
    <property type="project" value="UniProtKB-KW"/>
</dbReference>
<dbReference type="PANTHER" id="PTHR43836">
    <property type="entry name" value="CATECHOL O-METHYLTRANSFERASE 1-RELATED"/>
    <property type="match status" value="1"/>
</dbReference>
<evidence type="ECO:0000313" key="10">
    <source>
        <dbReference type="Proteomes" id="UP000663828"/>
    </source>
</evidence>
<comment type="similarity">
    <text evidence="7">Belongs to the class I-like SAM-binding methyltransferase superfamily. Cation-dependent O-methyltransferase family.</text>
</comment>
<dbReference type="FunFam" id="3.40.50.150:FF:000054">
    <property type="entry name" value="Catechol O-methyltransferase"/>
    <property type="match status" value="1"/>
</dbReference>
<dbReference type="GO" id="GO:0016206">
    <property type="term" value="F:catechol O-methyltransferase activity"/>
    <property type="evidence" value="ECO:0007669"/>
    <property type="project" value="UniProtKB-EC"/>
</dbReference>
<dbReference type="AlphaFoldDB" id="A0A814CHV1"/>
<keyword evidence="10" id="KW-1185">Reference proteome</keyword>
<keyword evidence="5" id="KW-0531">Neurotransmitter degradation</keyword>
<dbReference type="Proteomes" id="UP000663828">
    <property type="component" value="Unassembled WGS sequence"/>
</dbReference>
<accession>A0A814CHV1</accession>
<dbReference type="PANTHER" id="PTHR43836:SF2">
    <property type="entry name" value="CATECHOL O-METHYLTRANSFERASE 1-RELATED"/>
    <property type="match status" value="1"/>
</dbReference>
<evidence type="ECO:0000313" key="9">
    <source>
        <dbReference type="EMBL" id="CAF1042973.1"/>
    </source>
</evidence>
<evidence type="ECO:0000256" key="2">
    <source>
        <dbReference type="ARBA" id="ARBA00022603"/>
    </source>
</evidence>
<dbReference type="InterPro" id="IPR029063">
    <property type="entry name" value="SAM-dependent_MTases_sf"/>
</dbReference>
<dbReference type="Proteomes" id="UP000663852">
    <property type="component" value="Unassembled WGS sequence"/>
</dbReference>
<dbReference type="SUPFAM" id="SSF53335">
    <property type="entry name" value="S-adenosyl-L-methionine-dependent methyltransferases"/>
    <property type="match status" value="1"/>
</dbReference>
<dbReference type="EC" id="2.1.1.6" evidence="1"/>
<evidence type="ECO:0000256" key="1">
    <source>
        <dbReference type="ARBA" id="ARBA00012880"/>
    </source>
</evidence>
<dbReference type="EMBL" id="CAJNOJ010000043">
    <property type="protein sequence ID" value="CAF0940420.1"/>
    <property type="molecule type" value="Genomic_DNA"/>
</dbReference>
<dbReference type="OrthoDB" id="186626at2759"/>
<evidence type="ECO:0000256" key="4">
    <source>
        <dbReference type="ARBA" id="ARBA00022691"/>
    </source>
</evidence>
<organism evidence="8 11">
    <name type="scientific">Adineta ricciae</name>
    <name type="common">Rotifer</name>
    <dbReference type="NCBI Taxonomy" id="249248"/>
    <lineage>
        <taxon>Eukaryota</taxon>
        <taxon>Metazoa</taxon>
        <taxon>Spiralia</taxon>
        <taxon>Gnathifera</taxon>
        <taxon>Rotifera</taxon>
        <taxon>Eurotatoria</taxon>
        <taxon>Bdelloidea</taxon>
        <taxon>Adinetida</taxon>
        <taxon>Adinetidae</taxon>
        <taxon>Adineta</taxon>
    </lineage>
</organism>
<keyword evidence="6" id="KW-0128">Catecholamine metabolism</keyword>
<proteinExistence type="inferred from homology"/>
<gene>
    <name evidence="8" type="ORF">EDS130_LOCUS11791</name>
    <name evidence="9" type="ORF">XAT740_LOCUS15362</name>
</gene>
<name>A0A814CHV1_ADIRI</name>
<evidence type="ECO:0000256" key="3">
    <source>
        <dbReference type="ARBA" id="ARBA00022679"/>
    </source>
</evidence>
<evidence type="ECO:0000256" key="7">
    <source>
        <dbReference type="ARBA" id="ARBA00023453"/>
    </source>
</evidence>
<dbReference type="EMBL" id="CAJNOR010000947">
    <property type="protein sequence ID" value="CAF1042973.1"/>
    <property type="molecule type" value="Genomic_DNA"/>
</dbReference>